<feature type="domain" description="N-acetyltransferase" evidence="3">
    <location>
        <begin position="2"/>
        <end position="153"/>
    </location>
</feature>
<evidence type="ECO:0000313" key="4">
    <source>
        <dbReference type="EMBL" id="BBD08136.1"/>
    </source>
</evidence>
<protein>
    <submittedName>
        <fullName evidence="4">GCN5-related N-acetyltransferase</fullName>
    </submittedName>
</protein>
<dbReference type="PROSITE" id="PS51186">
    <property type="entry name" value="GNAT"/>
    <property type="match status" value="1"/>
</dbReference>
<proteinExistence type="predicted"/>
<dbReference type="OrthoDB" id="5456308at2"/>
<dbReference type="SUPFAM" id="SSF55729">
    <property type="entry name" value="Acyl-CoA N-acyltransferases (Nat)"/>
    <property type="match status" value="1"/>
</dbReference>
<dbReference type="Gene3D" id="3.40.630.30">
    <property type="match status" value="1"/>
</dbReference>
<dbReference type="CDD" id="cd04301">
    <property type="entry name" value="NAT_SF"/>
    <property type="match status" value="1"/>
</dbReference>
<dbReference type="RefSeq" id="WP_126377992.1">
    <property type="nucleotide sequence ID" value="NZ_AP017378.1"/>
</dbReference>
<dbReference type="Proteomes" id="UP000269883">
    <property type="component" value="Chromosome"/>
</dbReference>
<name>A0A2Z6AYA5_9BACT</name>
<dbReference type="EMBL" id="AP017378">
    <property type="protein sequence ID" value="BBD08136.1"/>
    <property type="molecule type" value="Genomic_DNA"/>
</dbReference>
<dbReference type="InterPro" id="IPR050832">
    <property type="entry name" value="Bact_Acetyltransf"/>
</dbReference>
<keyword evidence="2" id="KW-0012">Acyltransferase</keyword>
<organism evidence="4 5">
    <name type="scientific">Desulfovibrio ferrophilus</name>
    <dbReference type="NCBI Taxonomy" id="241368"/>
    <lineage>
        <taxon>Bacteria</taxon>
        <taxon>Pseudomonadati</taxon>
        <taxon>Thermodesulfobacteriota</taxon>
        <taxon>Desulfovibrionia</taxon>
        <taxon>Desulfovibrionales</taxon>
        <taxon>Desulfovibrionaceae</taxon>
        <taxon>Desulfovibrio</taxon>
    </lineage>
</organism>
<evidence type="ECO:0000313" key="5">
    <source>
        <dbReference type="Proteomes" id="UP000269883"/>
    </source>
</evidence>
<evidence type="ECO:0000256" key="1">
    <source>
        <dbReference type="ARBA" id="ARBA00022679"/>
    </source>
</evidence>
<dbReference type="GO" id="GO:0016747">
    <property type="term" value="F:acyltransferase activity, transferring groups other than amino-acyl groups"/>
    <property type="evidence" value="ECO:0007669"/>
    <property type="project" value="InterPro"/>
</dbReference>
<evidence type="ECO:0000256" key="2">
    <source>
        <dbReference type="ARBA" id="ARBA00023315"/>
    </source>
</evidence>
<dbReference type="AlphaFoldDB" id="A0A2Z6AYA5"/>
<reference evidence="4 5" key="1">
    <citation type="journal article" date="2018" name="Sci. Adv.">
        <title>Multi-heme cytochromes provide a pathway for survival in energy-limited environments.</title>
        <authorList>
            <person name="Deng X."/>
            <person name="Dohmae N."/>
            <person name="Nealson K.H."/>
            <person name="Hashimoto K."/>
            <person name="Okamoto A."/>
        </authorList>
    </citation>
    <scope>NUCLEOTIDE SEQUENCE [LARGE SCALE GENOMIC DNA]</scope>
    <source>
        <strain evidence="4 5">IS5</strain>
    </source>
</reference>
<dbReference type="PANTHER" id="PTHR43877">
    <property type="entry name" value="AMINOALKYLPHOSPHONATE N-ACETYLTRANSFERASE-RELATED-RELATED"/>
    <property type="match status" value="1"/>
</dbReference>
<gene>
    <name evidence="4" type="ORF">DFE_1410</name>
</gene>
<dbReference type="Pfam" id="PF00583">
    <property type="entry name" value="Acetyltransf_1"/>
    <property type="match status" value="1"/>
</dbReference>
<dbReference type="PANTHER" id="PTHR43877:SF1">
    <property type="entry name" value="ACETYLTRANSFERASE"/>
    <property type="match status" value="1"/>
</dbReference>
<sequence>MVEIRRGGPDDLKTLSMLRARMFATFYDTDPQTLAAADQDFFLSAMSRGDAAFWLAEDEARAVACGALSLYHLPPKPFSLKTPYAYLSSMWTEPEYRRQGVGRQIMELAVEFARQCGASHLSLHSTEAGRSVYSRFGFDPTNEMRLPLLIESE</sequence>
<evidence type="ECO:0000259" key="3">
    <source>
        <dbReference type="PROSITE" id="PS51186"/>
    </source>
</evidence>
<keyword evidence="5" id="KW-1185">Reference proteome</keyword>
<dbReference type="InterPro" id="IPR016181">
    <property type="entry name" value="Acyl_CoA_acyltransferase"/>
</dbReference>
<keyword evidence="1 4" id="KW-0808">Transferase</keyword>
<accession>A0A2Z6AYA5</accession>
<dbReference type="KEGG" id="dfl:DFE_1410"/>
<dbReference type="InterPro" id="IPR000182">
    <property type="entry name" value="GNAT_dom"/>
</dbReference>